<dbReference type="EMBL" id="JBBLZC010000020">
    <property type="protein sequence ID" value="MEK0084938.1"/>
    <property type="molecule type" value="Genomic_DNA"/>
</dbReference>
<dbReference type="Gene3D" id="2.30.30.180">
    <property type="entry name" value="Ribosome maturation factor RimP, C-terminal domain"/>
    <property type="match status" value="1"/>
</dbReference>
<evidence type="ECO:0000313" key="7">
    <source>
        <dbReference type="Proteomes" id="UP001375743"/>
    </source>
</evidence>
<dbReference type="SUPFAM" id="SSF75420">
    <property type="entry name" value="YhbC-like, N-terminal domain"/>
    <property type="match status" value="1"/>
</dbReference>
<comment type="similarity">
    <text evidence="3">Belongs to the RimP family.</text>
</comment>
<dbReference type="RefSeq" id="WP_418160787.1">
    <property type="nucleotide sequence ID" value="NZ_JBBLZC010000020.1"/>
</dbReference>
<keyword evidence="2 3" id="KW-0690">Ribosome biogenesis</keyword>
<evidence type="ECO:0000259" key="5">
    <source>
        <dbReference type="Pfam" id="PF17384"/>
    </source>
</evidence>
<keyword evidence="7" id="KW-1185">Reference proteome</keyword>
<comment type="caution">
    <text evidence="6">The sequence shown here is derived from an EMBL/GenBank/DDBJ whole genome shotgun (WGS) entry which is preliminary data.</text>
</comment>
<feature type="domain" description="Ribosome maturation factor RimP N-terminal" evidence="4">
    <location>
        <begin position="10"/>
        <end position="84"/>
    </location>
</feature>
<evidence type="ECO:0000256" key="3">
    <source>
        <dbReference type="HAMAP-Rule" id="MF_01077"/>
    </source>
</evidence>
<dbReference type="InterPro" id="IPR003728">
    <property type="entry name" value="Ribosome_maturation_RimP"/>
</dbReference>
<dbReference type="Pfam" id="PF02576">
    <property type="entry name" value="RimP_N"/>
    <property type="match status" value="1"/>
</dbReference>
<evidence type="ECO:0000313" key="6">
    <source>
        <dbReference type="EMBL" id="MEK0084938.1"/>
    </source>
</evidence>
<accession>A0ABU8XUQ4</accession>
<dbReference type="NCBIfam" id="NF000932">
    <property type="entry name" value="PRK00092.2-5"/>
    <property type="match status" value="1"/>
</dbReference>
<dbReference type="InterPro" id="IPR035956">
    <property type="entry name" value="RimP_N_sf"/>
</dbReference>
<dbReference type="Gene3D" id="3.30.300.70">
    <property type="entry name" value="RimP-like superfamily, N-terminal"/>
    <property type="match status" value="1"/>
</dbReference>
<organism evidence="6 7">
    <name type="scientific">Benzoatithermus flavus</name>
    <dbReference type="NCBI Taxonomy" id="3108223"/>
    <lineage>
        <taxon>Bacteria</taxon>
        <taxon>Pseudomonadati</taxon>
        <taxon>Pseudomonadota</taxon>
        <taxon>Alphaproteobacteria</taxon>
        <taxon>Geminicoccales</taxon>
        <taxon>Geminicoccaceae</taxon>
        <taxon>Benzoatithermus</taxon>
    </lineage>
</organism>
<dbReference type="Proteomes" id="UP001375743">
    <property type="component" value="Unassembled WGS sequence"/>
</dbReference>
<dbReference type="InterPro" id="IPR028989">
    <property type="entry name" value="RimP_N"/>
</dbReference>
<sequence length="166" mass="18251">MTSFNEVAELIEPTLRDMGFELVQVRMVGGTRRTLQVMAEPIDRARRMTVDDCAEISHAISAVLDVADPIAGAYTLEVSSPGIDRPLVRRQDFVRFAGFEAKLETEEPVAGRKRFHGIVRGLDEGEDAVLVEQEKGELIKIPFASVKKAKLTLSEALLKSVVAGQD</sequence>
<dbReference type="InterPro" id="IPR036847">
    <property type="entry name" value="RimP_C_sf"/>
</dbReference>
<proteinExistence type="inferred from homology"/>
<dbReference type="SUPFAM" id="SSF74942">
    <property type="entry name" value="YhbC-like, C-terminal domain"/>
    <property type="match status" value="1"/>
</dbReference>
<feature type="domain" description="Ribosome maturation factor RimP C-terminal" evidence="5">
    <location>
        <begin position="87"/>
        <end position="152"/>
    </location>
</feature>
<comment type="subcellular location">
    <subcellularLocation>
        <location evidence="3">Cytoplasm</location>
    </subcellularLocation>
</comment>
<reference evidence="6 7" key="1">
    <citation type="submission" date="2024-01" db="EMBL/GenBank/DDBJ databases">
        <title>Multi-omics insights into the function and evolution of sodium benzoate biodegradation pathways in Benzoatithermus flavus gen. nov., sp. nov. from hot spring.</title>
        <authorList>
            <person name="Hu C.-J."/>
            <person name="Li W.-J."/>
        </authorList>
    </citation>
    <scope>NUCLEOTIDE SEQUENCE [LARGE SCALE GENOMIC DNA]</scope>
    <source>
        <strain evidence="6 7">SYSU G07066</strain>
    </source>
</reference>
<dbReference type="PANTHER" id="PTHR33867:SF1">
    <property type="entry name" value="RIBOSOME MATURATION FACTOR RIMP"/>
    <property type="match status" value="1"/>
</dbReference>
<dbReference type="InterPro" id="IPR028998">
    <property type="entry name" value="RimP_C"/>
</dbReference>
<keyword evidence="1 3" id="KW-0963">Cytoplasm</keyword>
<name>A0ABU8XUQ4_9PROT</name>
<comment type="function">
    <text evidence="3">Required for maturation of 30S ribosomal subunits.</text>
</comment>
<dbReference type="HAMAP" id="MF_01077">
    <property type="entry name" value="RimP"/>
    <property type="match status" value="1"/>
</dbReference>
<evidence type="ECO:0000259" key="4">
    <source>
        <dbReference type="Pfam" id="PF02576"/>
    </source>
</evidence>
<evidence type="ECO:0000256" key="2">
    <source>
        <dbReference type="ARBA" id="ARBA00022517"/>
    </source>
</evidence>
<protein>
    <recommendedName>
        <fullName evidence="3">Ribosome maturation factor RimP</fullName>
    </recommendedName>
</protein>
<dbReference type="Pfam" id="PF17384">
    <property type="entry name" value="DUF150_C"/>
    <property type="match status" value="1"/>
</dbReference>
<gene>
    <name evidence="3 6" type="primary">rimP</name>
    <name evidence="6" type="ORF">U1T56_17430</name>
</gene>
<dbReference type="CDD" id="cd01734">
    <property type="entry name" value="YlxS_C"/>
    <property type="match status" value="1"/>
</dbReference>
<evidence type="ECO:0000256" key="1">
    <source>
        <dbReference type="ARBA" id="ARBA00022490"/>
    </source>
</evidence>
<dbReference type="PANTHER" id="PTHR33867">
    <property type="entry name" value="RIBOSOME MATURATION FACTOR RIMP"/>
    <property type="match status" value="1"/>
</dbReference>